<dbReference type="Proteomes" id="UP001139193">
    <property type="component" value="Unassembled WGS sequence"/>
</dbReference>
<name>A0A9X1VGT0_9BACT</name>
<reference evidence="2" key="1">
    <citation type="submission" date="2022-03" db="EMBL/GenBank/DDBJ databases">
        <title>Bacterial whole genome sequence for Hymenobacter sp. DH14.</title>
        <authorList>
            <person name="Le V."/>
        </authorList>
    </citation>
    <scope>NUCLEOTIDE SEQUENCE</scope>
    <source>
        <strain evidence="2">DH14</strain>
    </source>
</reference>
<proteinExistence type="predicted"/>
<protein>
    <recommendedName>
        <fullName evidence="4">Phage tail tape measure protein</fullName>
    </recommendedName>
</protein>
<evidence type="ECO:0000256" key="1">
    <source>
        <dbReference type="SAM" id="Coils"/>
    </source>
</evidence>
<dbReference type="EMBL" id="JALBGC010000003">
    <property type="protein sequence ID" value="MCI1187878.1"/>
    <property type="molecule type" value="Genomic_DNA"/>
</dbReference>
<dbReference type="AlphaFoldDB" id="A0A9X1VGT0"/>
<evidence type="ECO:0000313" key="3">
    <source>
        <dbReference type="Proteomes" id="UP001139193"/>
    </source>
</evidence>
<keyword evidence="1" id="KW-0175">Coiled coil</keyword>
<evidence type="ECO:0000313" key="2">
    <source>
        <dbReference type="EMBL" id="MCI1187878.1"/>
    </source>
</evidence>
<feature type="coiled-coil region" evidence="1">
    <location>
        <begin position="553"/>
        <end position="652"/>
    </location>
</feature>
<keyword evidence="3" id="KW-1185">Reference proteome</keyword>
<evidence type="ECO:0008006" key="4">
    <source>
        <dbReference type="Google" id="ProtNLM"/>
    </source>
</evidence>
<feature type="coiled-coil region" evidence="1">
    <location>
        <begin position="731"/>
        <end position="774"/>
    </location>
</feature>
<feature type="coiled-coil region" evidence="1">
    <location>
        <begin position="429"/>
        <end position="478"/>
    </location>
</feature>
<organism evidence="2 3">
    <name type="scientific">Hymenobacter cyanobacteriorum</name>
    <dbReference type="NCBI Taxonomy" id="2926463"/>
    <lineage>
        <taxon>Bacteria</taxon>
        <taxon>Pseudomonadati</taxon>
        <taxon>Bacteroidota</taxon>
        <taxon>Cytophagia</taxon>
        <taxon>Cytophagales</taxon>
        <taxon>Hymenobacteraceae</taxon>
        <taxon>Hymenobacter</taxon>
    </lineage>
</organism>
<sequence length="991" mass="106532">MAADNQIILQVKLDEGKTLEQLQALVLEIEATKKAQVDLSAAKKAGAVTEQEYSKQVVDLRLQLKGQQVEQTNLTKNLDLYRTATGELGNTYKGTQAQLSLAQRQYQVLQESQNGSTESTKVLSETIANLRSTLAKTDEQQGLFVRNIGNYPKGESLEPLIQQLVHLQEVQKQLPAGSQAAAEAQKQIGFQFGKLNESAASAGLTQTALNNKLQDYGERLRPATTELAKLTIAQDEVARSAGKESEEFAKIGFQIGATRKAISAVPPELAKVPTAADTAKKSLFDAANSTGIWGQSIGKAQQFLAPFRTGLDVLKGAFKGVKEGEEAAAEGTKVLKIGLAEIGIGLIILALTTLVSYFTQSAEGMKIIKGLTSGLGAAFQVLTDIVTGTGRAIALVFQGDFKGAAKQLGDQFTGVGAKIANAAKEGYSLVGAEKELIKARRELEIADVREQSRVNVLLRLSKDRSKSATEQLAALKEAGEIEARLTAAQITQQEKELDLIERKIKLKGSGAKGDLLQEEADKKKQIAETLAAQDETNAKIQVRESVFRQKLAADRLAAQKAAAAAQAQAVQDEIKNRITQTETALLSVKTGSEKELQLREKLVHQQAELEAATEKKTAADRALIRAKSLVEIEKLEEEFQQKQQDNARKFLDDQLKNDQQAIANEKRVREERKAETVSAYTRDLAVLERSLDARRLAIETDYAEGRASKKQYEAGLNVIEQGGFAARLVLAKHHNQDVTKAEKELTRALNSELLKRTEKENAEYQQRLDVASAFGQEIGSLFAQTLNDTGASLEDFAAKVLILILDSLEKAVLAAQAETVANAIAKGGVYGIIEAAAEVALITAAFEGAKAIISKPSSKQFAEGTVLGGPSHANGGIQLFSPSGHHYGEAEGGEIIMTKGVWNNPLLRPLASTLNVLGGGAPLMPRVHMAVGGVTATQSAGYLRGDSMIVDPKALGQAVAAALSKTRIETKVSNIKRGLAKDAYNNSISSF</sequence>
<gene>
    <name evidence="2" type="ORF">MON38_10640</name>
</gene>
<dbReference type="RefSeq" id="WP_241936151.1">
    <property type="nucleotide sequence ID" value="NZ_JALBGC010000003.1"/>
</dbReference>
<accession>A0A9X1VGT0</accession>
<comment type="caution">
    <text evidence="2">The sequence shown here is derived from an EMBL/GenBank/DDBJ whole genome shotgun (WGS) entry which is preliminary data.</text>
</comment>